<evidence type="ECO:0000256" key="9">
    <source>
        <dbReference type="ARBA" id="ARBA00023180"/>
    </source>
</evidence>
<organism evidence="12 13">
    <name type="scientific">Alosa alosa</name>
    <name type="common">allis shad</name>
    <dbReference type="NCBI Taxonomy" id="278164"/>
    <lineage>
        <taxon>Eukaryota</taxon>
        <taxon>Metazoa</taxon>
        <taxon>Chordata</taxon>
        <taxon>Craniata</taxon>
        <taxon>Vertebrata</taxon>
        <taxon>Euteleostomi</taxon>
        <taxon>Actinopterygii</taxon>
        <taxon>Neopterygii</taxon>
        <taxon>Teleostei</taxon>
        <taxon>Clupei</taxon>
        <taxon>Clupeiformes</taxon>
        <taxon>Clupeoidei</taxon>
        <taxon>Clupeidae</taxon>
        <taxon>Alosa</taxon>
    </lineage>
</organism>
<keyword evidence="3 10" id="KW-0328">Glycosyltransferase</keyword>
<evidence type="ECO:0000256" key="6">
    <source>
        <dbReference type="ARBA" id="ARBA00022824"/>
    </source>
</evidence>
<dbReference type="InterPro" id="IPR035595">
    <property type="entry name" value="UDP_glycos_trans_CS"/>
</dbReference>
<comment type="subcellular location">
    <subcellularLocation>
        <location evidence="1">Endoplasmic reticulum membrane</location>
        <topology evidence="1">Single-pass membrane protein</topology>
    </subcellularLocation>
    <subcellularLocation>
        <location evidence="11">Membrane</location>
        <topology evidence="11">Single-pass membrane protein</topology>
    </subcellularLocation>
</comment>
<protein>
    <recommendedName>
        <fullName evidence="11">UDP-glucuronosyltransferase</fullName>
        <ecNumber evidence="11">2.4.1.17</ecNumber>
    </recommendedName>
</protein>
<dbReference type="InterPro" id="IPR050271">
    <property type="entry name" value="UDP-glycosyltransferase"/>
</dbReference>
<keyword evidence="8" id="KW-0472">Membrane</keyword>
<dbReference type="PANTHER" id="PTHR48043:SF161">
    <property type="entry name" value="UDP GLUCURONOSYLTRANSFERASE FAMILY 1 MEMBER A1"/>
    <property type="match status" value="1"/>
</dbReference>
<keyword evidence="5" id="KW-0812">Transmembrane</keyword>
<dbReference type="SUPFAM" id="SSF53756">
    <property type="entry name" value="UDP-Glycosyltransferase/glycogen phosphorylase"/>
    <property type="match status" value="1"/>
</dbReference>
<comment type="catalytic activity">
    <reaction evidence="11">
        <text>glucuronate acceptor + UDP-alpha-D-glucuronate = acceptor beta-D-glucuronoside + UDP + H(+)</text>
        <dbReference type="Rhea" id="RHEA:21032"/>
        <dbReference type="ChEBI" id="CHEBI:15378"/>
        <dbReference type="ChEBI" id="CHEBI:58052"/>
        <dbReference type="ChEBI" id="CHEBI:58223"/>
        <dbReference type="ChEBI" id="CHEBI:132367"/>
        <dbReference type="ChEBI" id="CHEBI:132368"/>
        <dbReference type="EC" id="2.4.1.17"/>
    </reaction>
</comment>
<comment type="similarity">
    <text evidence="2 10">Belongs to the UDP-glycosyltransferase family.</text>
</comment>
<evidence type="ECO:0000256" key="4">
    <source>
        <dbReference type="ARBA" id="ARBA00022679"/>
    </source>
</evidence>
<evidence type="ECO:0000256" key="11">
    <source>
        <dbReference type="RuleBase" id="RU362059"/>
    </source>
</evidence>
<dbReference type="AlphaFoldDB" id="A0AAV6H718"/>
<evidence type="ECO:0000256" key="1">
    <source>
        <dbReference type="ARBA" id="ARBA00004389"/>
    </source>
</evidence>
<dbReference type="Gene3D" id="3.40.50.2000">
    <property type="entry name" value="Glycogen Phosphorylase B"/>
    <property type="match status" value="2"/>
</dbReference>
<dbReference type="GO" id="GO:0005789">
    <property type="term" value="C:endoplasmic reticulum membrane"/>
    <property type="evidence" value="ECO:0007669"/>
    <property type="project" value="UniProtKB-SubCell"/>
</dbReference>
<dbReference type="FunFam" id="3.40.50.2000:FF:000021">
    <property type="entry name" value="UDP-glucuronosyltransferase"/>
    <property type="match status" value="1"/>
</dbReference>
<proteinExistence type="inferred from homology"/>
<evidence type="ECO:0000256" key="2">
    <source>
        <dbReference type="ARBA" id="ARBA00009995"/>
    </source>
</evidence>
<dbReference type="EC" id="2.4.1.17" evidence="11"/>
<feature type="signal peptide" evidence="11">
    <location>
        <begin position="1"/>
        <end position="27"/>
    </location>
</feature>
<dbReference type="Pfam" id="PF00201">
    <property type="entry name" value="UDPGT"/>
    <property type="match status" value="1"/>
</dbReference>
<gene>
    <name evidence="12" type="ORF">AALO_G00037180</name>
</gene>
<sequence>MAAVHTSMMRAVIALLIALLCLGSAQGGKLLVIPTDGSPWRSMKILVEELGRRGNEVVVVIPEVSLSLGPSEHTTTLTFPVPYTQESFDAGLDEDLLQLMNTDLSTAVARFRNYWDTLQMLSNYTIMTCESMLYNKELMQTLRDYEFDALLIDPFWTVGIIVGAYLDIPSIYMSGPYPCPLDIISTRCPHPVSYLPLRYTLYSNRMTLWERTVNLLRSLLEPAACSRLHVHADKMASDILQRDTSIVELASNAALWLVRFDFTYEFPMPLMPNMIMIGGMKAGKPKPLPQEVEEFVNGSGEHGFVVFTLGSMVSQMPEEKARVFFEAFRQIPQRVLWRYTGPVPENAPKNVKLMKWLPQNDLLGHPKVKAFITHGGSHGIYEGIYSGVPMVTIPLFVDQGDNAQRMVARGVAESLTIADVTTAKVLEALNKVIGDKRYYA</sequence>
<dbReference type="PROSITE" id="PS00375">
    <property type="entry name" value="UDPGT"/>
    <property type="match status" value="1"/>
</dbReference>
<keyword evidence="7" id="KW-1133">Transmembrane helix</keyword>
<keyword evidence="6" id="KW-0256">Endoplasmic reticulum</keyword>
<keyword evidence="11" id="KW-0732">Signal</keyword>
<keyword evidence="13" id="KW-1185">Reference proteome</keyword>
<evidence type="ECO:0000256" key="3">
    <source>
        <dbReference type="ARBA" id="ARBA00022676"/>
    </source>
</evidence>
<evidence type="ECO:0000256" key="10">
    <source>
        <dbReference type="RuleBase" id="RU003718"/>
    </source>
</evidence>
<dbReference type="CDD" id="cd03784">
    <property type="entry name" value="GT1_Gtf-like"/>
    <property type="match status" value="1"/>
</dbReference>
<name>A0AAV6H718_9TELE</name>
<reference evidence="12" key="1">
    <citation type="submission" date="2020-10" db="EMBL/GenBank/DDBJ databases">
        <title>Chromosome-scale genome assembly of the Allis shad, Alosa alosa.</title>
        <authorList>
            <person name="Margot Z."/>
            <person name="Christophe K."/>
            <person name="Cabau C."/>
            <person name="Louis A."/>
            <person name="Berthelot C."/>
            <person name="Parey E."/>
            <person name="Roest Crollius H."/>
            <person name="Montfort J."/>
            <person name="Robinson-Rechavi M."/>
            <person name="Bucao C."/>
            <person name="Bouchez O."/>
            <person name="Gislard M."/>
            <person name="Lluch J."/>
            <person name="Milhes M."/>
            <person name="Lampietro C."/>
            <person name="Lopez Roques C."/>
            <person name="Donnadieu C."/>
            <person name="Braasch I."/>
            <person name="Desvignes T."/>
            <person name="Postlethwait J."/>
            <person name="Bobe J."/>
            <person name="Guiguen Y."/>
        </authorList>
    </citation>
    <scope>NUCLEOTIDE SEQUENCE</scope>
    <source>
        <strain evidence="12">M-15738</strain>
        <tissue evidence="12">Blood</tissue>
    </source>
</reference>
<comment type="caution">
    <text evidence="12">The sequence shown here is derived from an EMBL/GenBank/DDBJ whole genome shotgun (WGS) entry which is preliminary data.</text>
</comment>
<dbReference type="Proteomes" id="UP000823561">
    <property type="component" value="Chromosome 3"/>
</dbReference>
<dbReference type="GO" id="GO:0015020">
    <property type="term" value="F:glucuronosyltransferase activity"/>
    <property type="evidence" value="ECO:0007669"/>
    <property type="project" value="UniProtKB-EC"/>
</dbReference>
<keyword evidence="4 10" id="KW-0808">Transferase</keyword>
<evidence type="ECO:0000313" key="13">
    <source>
        <dbReference type="Proteomes" id="UP000823561"/>
    </source>
</evidence>
<evidence type="ECO:0000256" key="8">
    <source>
        <dbReference type="ARBA" id="ARBA00023136"/>
    </source>
</evidence>
<dbReference type="PANTHER" id="PTHR48043">
    <property type="entry name" value="EG:EG0003.4 PROTEIN-RELATED"/>
    <property type="match status" value="1"/>
</dbReference>
<dbReference type="InterPro" id="IPR002213">
    <property type="entry name" value="UDP_glucos_trans"/>
</dbReference>
<keyword evidence="9" id="KW-0325">Glycoprotein</keyword>
<evidence type="ECO:0000256" key="7">
    <source>
        <dbReference type="ARBA" id="ARBA00022989"/>
    </source>
</evidence>
<feature type="chain" id="PRO_5043086288" description="UDP-glucuronosyltransferase" evidence="11">
    <location>
        <begin position="28"/>
        <end position="440"/>
    </location>
</feature>
<evidence type="ECO:0000313" key="12">
    <source>
        <dbReference type="EMBL" id="KAG5283003.1"/>
    </source>
</evidence>
<accession>A0AAV6H718</accession>
<evidence type="ECO:0000256" key="5">
    <source>
        <dbReference type="ARBA" id="ARBA00022692"/>
    </source>
</evidence>
<dbReference type="EMBL" id="JADWDJ010000003">
    <property type="protein sequence ID" value="KAG5283003.1"/>
    <property type="molecule type" value="Genomic_DNA"/>
</dbReference>